<sequence>MTNLQISEDILPLGQFKTHASQLLKSINSNNRTIVITQNGKPAAVVLSPNEFDRLNTQARFISAVQQGLNDEQAGRVFDDDELDAILEHELPML</sequence>
<gene>
    <name evidence="3" type="ORF">CRENPOLYSF2_2910009</name>
</gene>
<dbReference type="NCBIfam" id="TIGR01552">
    <property type="entry name" value="phd_fam"/>
    <property type="match status" value="1"/>
</dbReference>
<comment type="function">
    <text evidence="2">Antitoxin component of a type II toxin-antitoxin (TA) system.</text>
</comment>
<comment type="similarity">
    <text evidence="1 2">Belongs to the phD/YefM antitoxin family.</text>
</comment>
<dbReference type="EMBL" id="FUKJ01000214">
    <property type="protein sequence ID" value="SJM92802.1"/>
    <property type="molecule type" value="Genomic_DNA"/>
</dbReference>
<dbReference type="RefSeq" id="WP_087147123.1">
    <property type="nucleotide sequence ID" value="NZ_FUKJ01000214.1"/>
</dbReference>
<reference evidence="4" key="1">
    <citation type="submission" date="2017-02" db="EMBL/GenBank/DDBJ databases">
        <authorList>
            <person name="Daims H."/>
        </authorList>
    </citation>
    <scope>NUCLEOTIDE SEQUENCE [LARGE SCALE GENOMIC DNA]</scope>
</reference>
<dbReference type="PANTHER" id="PTHR33713:SF10">
    <property type="entry name" value="ANTITOXIN YAFN"/>
    <property type="match status" value="1"/>
</dbReference>
<name>A0A1R4H976_9GAMM</name>
<dbReference type="Pfam" id="PF02604">
    <property type="entry name" value="PhdYeFM_antitox"/>
    <property type="match status" value="1"/>
</dbReference>
<evidence type="ECO:0000313" key="3">
    <source>
        <dbReference type="EMBL" id="SJM92802.1"/>
    </source>
</evidence>
<dbReference type="Proteomes" id="UP000195442">
    <property type="component" value="Unassembled WGS sequence"/>
</dbReference>
<evidence type="ECO:0000313" key="4">
    <source>
        <dbReference type="Proteomes" id="UP000195442"/>
    </source>
</evidence>
<dbReference type="PANTHER" id="PTHR33713">
    <property type="entry name" value="ANTITOXIN YAFN-RELATED"/>
    <property type="match status" value="1"/>
</dbReference>
<dbReference type="SUPFAM" id="SSF143120">
    <property type="entry name" value="YefM-like"/>
    <property type="match status" value="1"/>
</dbReference>
<evidence type="ECO:0000256" key="1">
    <source>
        <dbReference type="ARBA" id="ARBA00009981"/>
    </source>
</evidence>
<organism evidence="3 4">
    <name type="scientific">Crenothrix polyspora</name>
    <dbReference type="NCBI Taxonomy" id="360316"/>
    <lineage>
        <taxon>Bacteria</taxon>
        <taxon>Pseudomonadati</taxon>
        <taxon>Pseudomonadota</taxon>
        <taxon>Gammaproteobacteria</taxon>
        <taxon>Methylococcales</taxon>
        <taxon>Crenotrichaceae</taxon>
        <taxon>Crenothrix</taxon>
    </lineage>
</organism>
<protein>
    <recommendedName>
        <fullName evidence="2">Antitoxin</fullName>
    </recommendedName>
</protein>
<proteinExistence type="inferred from homology"/>
<dbReference type="AlphaFoldDB" id="A0A1R4H976"/>
<dbReference type="InterPro" id="IPR036165">
    <property type="entry name" value="YefM-like_sf"/>
</dbReference>
<evidence type="ECO:0000256" key="2">
    <source>
        <dbReference type="RuleBase" id="RU362080"/>
    </source>
</evidence>
<dbReference type="InterPro" id="IPR006442">
    <property type="entry name" value="Antitoxin_Phd/YefM"/>
</dbReference>
<accession>A0A1R4H976</accession>
<dbReference type="OrthoDB" id="9809157at2"/>
<keyword evidence="4" id="KW-1185">Reference proteome</keyword>
<dbReference type="Gene3D" id="3.40.1620.10">
    <property type="entry name" value="YefM-like domain"/>
    <property type="match status" value="1"/>
</dbReference>
<dbReference type="InterPro" id="IPR051405">
    <property type="entry name" value="phD/YefM_antitoxin"/>
</dbReference>